<dbReference type="EMBL" id="BARU01041064">
    <property type="protein sequence ID" value="GAH84438.1"/>
    <property type="molecule type" value="Genomic_DNA"/>
</dbReference>
<gene>
    <name evidence="1" type="ORF">S03H2_63380</name>
</gene>
<comment type="caution">
    <text evidence="1">The sequence shown here is derived from an EMBL/GenBank/DDBJ whole genome shotgun (WGS) entry which is preliminary data.</text>
</comment>
<sequence>DRTITPNEFYFYVVRRANNCGDQEHTLAVAVKVSIDANGNLAEPQPNDVFEIRARQVNDNKIELIWCYCPIEQESAPAYFKVYYDAGTGQIDYENPIATIRYAGQRFYSYQSGSLEANKYQFCIRAEDATGTENGSLAQIKIQLDTTSPDAIDILGAETV</sequence>
<evidence type="ECO:0008006" key="2">
    <source>
        <dbReference type="Google" id="ProtNLM"/>
    </source>
</evidence>
<dbReference type="InterPro" id="IPR036116">
    <property type="entry name" value="FN3_sf"/>
</dbReference>
<accession>X1KQZ3</accession>
<dbReference type="SUPFAM" id="SSF49265">
    <property type="entry name" value="Fibronectin type III"/>
    <property type="match status" value="1"/>
</dbReference>
<feature type="non-terminal residue" evidence="1">
    <location>
        <position position="1"/>
    </location>
</feature>
<reference evidence="1" key="1">
    <citation type="journal article" date="2014" name="Front. Microbiol.">
        <title>High frequency of phylogenetically diverse reductive dehalogenase-homologous genes in deep subseafloor sedimentary metagenomes.</title>
        <authorList>
            <person name="Kawai M."/>
            <person name="Futagami T."/>
            <person name="Toyoda A."/>
            <person name="Takaki Y."/>
            <person name="Nishi S."/>
            <person name="Hori S."/>
            <person name="Arai W."/>
            <person name="Tsubouchi T."/>
            <person name="Morono Y."/>
            <person name="Uchiyama I."/>
            <person name="Ito T."/>
            <person name="Fujiyama A."/>
            <person name="Inagaki F."/>
            <person name="Takami H."/>
        </authorList>
    </citation>
    <scope>NUCLEOTIDE SEQUENCE</scope>
    <source>
        <strain evidence="1">Expedition CK06-06</strain>
    </source>
</reference>
<protein>
    <recommendedName>
        <fullName evidence="2">Fibronectin type-III domain-containing protein</fullName>
    </recommendedName>
</protein>
<name>X1KQZ3_9ZZZZ</name>
<evidence type="ECO:0000313" key="1">
    <source>
        <dbReference type="EMBL" id="GAH84438.1"/>
    </source>
</evidence>
<organism evidence="1">
    <name type="scientific">marine sediment metagenome</name>
    <dbReference type="NCBI Taxonomy" id="412755"/>
    <lineage>
        <taxon>unclassified sequences</taxon>
        <taxon>metagenomes</taxon>
        <taxon>ecological metagenomes</taxon>
    </lineage>
</organism>
<proteinExistence type="predicted"/>
<dbReference type="AlphaFoldDB" id="X1KQZ3"/>